<accession>A0ABU2R7P2</accession>
<dbReference type="InterPro" id="IPR046200">
    <property type="entry name" value="DUF6233"/>
</dbReference>
<dbReference type="RefSeq" id="WP_010275203.1">
    <property type="nucleotide sequence ID" value="NZ_JAVRET010000093.1"/>
</dbReference>
<comment type="caution">
    <text evidence="1">The sequence shown here is derived from an EMBL/GenBank/DDBJ whole genome shotgun (WGS) entry which is preliminary data.</text>
</comment>
<keyword evidence="2" id="KW-1185">Reference proteome</keyword>
<dbReference type="Pfam" id="PF19746">
    <property type="entry name" value="DUF6233"/>
    <property type="match status" value="1"/>
</dbReference>
<organism evidence="1 2">
    <name type="scientific">Streptomyces evansiae</name>
    <dbReference type="NCBI Taxonomy" id="3075535"/>
    <lineage>
        <taxon>Bacteria</taxon>
        <taxon>Bacillati</taxon>
        <taxon>Actinomycetota</taxon>
        <taxon>Actinomycetes</taxon>
        <taxon>Kitasatosporales</taxon>
        <taxon>Streptomycetaceae</taxon>
        <taxon>Streptomyces</taxon>
    </lineage>
</organism>
<dbReference type="Proteomes" id="UP001183610">
    <property type="component" value="Unassembled WGS sequence"/>
</dbReference>
<evidence type="ECO:0000313" key="2">
    <source>
        <dbReference type="Proteomes" id="UP001183610"/>
    </source>
</evidence>
<sequence length="174" mass="18431">MQHAPAPAPGPLAEVRLGGVWVRVVVRARERDARGAWWYVCEILLPDRVSTARGPIPQERAETFTAPAPLVRPVPVEDYTVLDDGHEGTGAPGTGRGRWLVAEDYTGGGALVHRADCAQAPVDAEPADDAVALQAAAAGARPCPVCRPETALRALRPEEMWAGRPSSRPAGPPL</sequence>
<evidence type="ECO:0000313" key="1">
    <source>
        <dbReference type="EMBL" id="MDT0412722.1"/>
    </source>
</evidence>
<reference evidence="2" key="1">
    <citation type="submission" date="2023-07" db="EMBL/GenBank/DDBJ databases">
        <title>30 novel species of actinomycetes from the DSMZ collection.</title>
        <authorList>
            <person name="Nouioui I."/>
        </authorList>
    </citation>
    <scope>NUCLEOTIDE SEQUENCE [LARGE SCALE GENOMIC DNA]</scope>
    <source>
        <strain evidence="2">DSM 41979</strain>
    </source>
</reference>
<dbReference type="EMBL" id="JAVRET010000093">
    <property type="protein sequence ID" value="MDT0412722.1"/>
    <property type="molecule type" value="Genomic_DNA"/>
</dbReference>
<protein>
    <submittedName>
        <fullName evidence="1">DUF6233 domain-containing protein</fullName>
    </submittedName>
</protein>
<proteinExistence type="predicted"/>
<name>A0ABU2R7P2_9ACTN</name>
<gene>
    <name evidence="1" type="ORF">RM698_27210</name>
</gene>